<dbReference type="InterPro" id="IPR018958">
    <property type="entry name" value="Knr4/Smi1-like_dom"/>
</dbReference>
<dbReference type="Proteomes" id="UP001597387">
    <property type="component" value="Unassembled WGS sequence"/>
</dbReference>
<dbReference type="Gene3D" id="3.40.1580.10">
    <property type="entry name" value="SMI1/KNR4-like"/>
    <property type="match status" value="1"/>
</dbReference>
<dbReference type="Pfam" id="PF09346">
    <property type="entry name" value="SMI1_KNR4"/>
    <property type="match status" value="1"/>
</dbReference>
<organism evidence="2 3">
    <name type="scientific">Paradesertivirga mongoliensis</name>
    <dbReference type="NCBI Taxonomy" id="2100740"/>
    <lineage>
        <taxon>Bacteria</taxon>
        <taxon>Pseudomonadati</taxon>
        <taxon>Bacteroidota</taxon>
        <taxon>Sphingobacteriia</taxon>
        <taxon>Sphingobacteriales</taxon>
        <taxon>Sphingobacteriaceae</taxon>
        <taxon>Paradesertivirga</taxon>
    </lineage>
</organism>
<dbReference type="RefSeq" id="WP_255903530.1">
    <property type="nucleotide sequence ID" value="NZ_JAFMZO010000003.1"/>
</dbReference>
<dbReference type="SUPFAM" id="SSF160631">
    <property type="entry name" value="SMI1/KNR4-like"/>
    <property type="match status" value="1"/>
</dbReference>
<evidence type="ECO:0000259" key="1">
    <source>
        <dbReference type="SMART" id="SM00860"/>
    </source>
</evidence>
<comment type="caution">
    <text evidence="2">The sequence shown here is derived from an EMBL/GenBank/DDBJ whole genome shotgun (WGS) entry which is preliminary data.</text>
</comment>
<gene>
    <name evidence="2" type="ORF">ACFSJU_08745</name>
</gene>
<accession>A0ABW4ZK75</accession>
<proteinExistence type="predicted"/>
<sequence>MMSEADVYKQVLEKIDWLVAIAERKNWTITIAPFIDRPATLSEIDAIEKQIGKVLPDDLKKLFLFSRHLEFSYQFDETLSEEFRQNFSGDIYWNLNSLPDQLANFQEWVKASLDPEYNDTEAIINTEKLWQDKLPIIDVANGDVIVVGNNPSEVVYFSHEGDEMHGKILGNDLWSFLDFHSRIGFAGSEDWQLEPFFDFEQDIMVMHGDKVDRYAHLLEK</sequence>
<evidence type="ECO:0000313" key="2">
    <source>
        <dbReference type="EMBL" id="MFD2162480.1"/>
    </source>
</evidence>
<dbReference type="EMBL" id="JBHUHZ010000001">
    <property type="protein sequence ID" value="MFD2162480.1"/>
    <property type="molecule type" value="Genomic_DNA"/>
</dbReference>
<reference evidence="3" key="1">
    <citation type="journal article" date="2019" name="Int. J. Syst. Evol. Microbiol.">
        <title>The Global Catalogue of Microorganisms (GCM) 10K type strain sequencing project: providing services to taxonomists for standard genome sequencing and annotation.</title>
        <authorList>
            <consortium name="The Broad Institute Genomics Platform"/>
            <consortium name="The Broad Institute Genome Sequencing Center for Infectious Disease"/>
            <person name="Wu L."/>
            <person name="Ma J."/>
        </authorList>
    </citation>
    <scope>NUCLEOTIDE SEQUENCE [LARGE SCALE GENOMIC DNA]</scope>
    <source>
        <strain evidence="3">KCTC 42217</strain>
    </source>
</reference>
<keyword evidence="3" id="KW-1185">Reference proteome</keyword>
<dbReference type="SMART" id="SM00860">
    <property type="entry name" value="SMI1_KNR4"/>
    <property type="match status" value="1"/>
</dbReference>
<dbReference type="InterPro" id="IPR037883">
    <property type="entry name" value="Knr4/Smi1-like_sf"/>
</dbReference>
<evidence type="ECO:0000313" key="3">
    <source>
        <dbReference type="Proteomes" id="UP001597387"/>
    </source>
</evidence>
<name>A0ABW4ZK75_9SPHI</name>
<protein>
    <submittedName>
        <fullName evidence="2">SMI1/KNR4 family protein</fullName>
    </submittedName>
</protein>
<feature type="domain" description="Knr4/Smi1-like" evidence="1">
    <location>
        <begin position="38"/>
        <end position="182"/>
    </location>
</feature>